<dbReference type="SUPFAM" id="SSF55021">
    <property type="entry name" value="ACT-like"/>
    <property type="match status" value="1"/>
</dbReference>
<protein>
    <recommendedName>
        <fullName evidence="3">ACT domain-containing protein</fullName>
    </recommendedName>
</protein>
<name>A0ABP7CMA6_9MICC</name>
<keyword evidence="2" id="KW-0812">Transmembrane</keyword>
<evidence type="ECO:0000259" key="3">
    <source>
        <dbReference type="PROSITE" id="PS51671"/>
    </source>
</evidence>
<dbReference type="Proteomes" id="UP001500752">
    <property type="component" value="Unassembled WGS sequence"/>
</dbReference>
<feature type="transmembrane region" description="Helical" evidence="2">
    <location>
        <begin position="36"/>
        <end position="55"/>
    </location>
</feature>
<comment type="caution">
    <text evidence="4">The sequence shown here is derived from an EMBL/GenBank/DDBJ whole genome shotgun (WGS) entry which is preliminary data.</text>
</comment>
<feature type="region of interest" description="Disordered" evidence="1">
    <location>
        <begin position="1"/>
        <end position="23"/>
    </location>
</feature>
<dbReference type="InterPro" id="IPR045865">
    <property type="entry name" value="ACT-like_dom_sf"/>
</dbReference>
<accession>A0ABP7CMA6</accession>
<evidence type="ECO:0000313" key="5">
    <source>
        <dbReference type="Proteomes" id="UP001500752"/>
    </source>
</evidence>
<dbReference type="CDD" id="cd02116">
    <property type="entry name" value="ACT"/>
    <property type="match status" value="1"/>
</dbReference>
<evidence type="ECO:0000256" key="2">
    <source>
        <dbReference type="SAM" id="Phobius"/>
    </source>
</evidence>
<gene>
    <name evidence="4" type="ORF">GCM10023081_31000</name>
</gene>
<keyword evidence="2" id="KW-1133">Transmembrane helix</keyword>
<dbReference type="RefSeq" id="WP_345152093.1">
    <property type="nucleotide sequence ID" value="NZ_BAABEO010000020.1"/>
</dbReference>
<organism evidence="4 5">
    <name type="scientific">Arthrobacter ginkgonis</name>
    <dbReference type="NCBI Taxonomy" id="1630594"/>
    <lineage>
        <taxon>Bacteria</taxon>
        <taxon>Bacillati</taxon>
        <taxon>Actinomycetota</taxon>
        <taxon>Actinomycetes</taxon>
        <taxon>Micrococcales</taxon>
        <taxon>Micrococcaceae</taxon>
        <taxon>Arthrobacter</taxon>
    </lineage>
</organism>
<evidence type="ECO:0000313" key="4">
    <source>
        <dbReference type="EMBL" id="GAA3691350.1"/>
    </source>
</evidence>
<dbReference type="InterPro" id="IPR002912">
    <property type="entry name" value="ACT_dom"/>
</dbReference>
<sequence length="336" mass="35311">MKRLTGSSRPHRPHRGHPLACPDCGQLPEPAQMRRTLALVAAILPVELAVHALIVGLHLPLLLKVLLLTVTATVLAIWVAEPSAARLLRRFLHAPELKRRQVLDEAQALWRVRFTLPDRAGALERVTHGLAVVGANILVIHVHPLGGETSQVLDELVLSAPAGLKEEDLVDALHGAGARDGAAWPTSPMALGDAQTRSLGLAARVAAEPQSLPEALSELLGAEIHAPGIVVVRNSPVMTPVGSPPSGLPAREVLEAARAAGTLLRLPTASGEPLLAHRPGEPFTPAESARAHRLAELAEAVQVARTRWAAETAQPQGSAGYSPDPAEGEGVQSATV</sequence>
<feature type="region of interest" description="Disordered" evidence="1">
    <location>
        <begin position="309"/>
        <end position="336"/>
    </location>
</feature>
<feature type="compositionally biased region" description="Basic residues" evidence="1">
    <location>
        <begin position="1"/>
        <end position="17"/>
    </location>
</feature>
<keyword evidence="2" id="KW-0472">Membrane</keyword>
<feature type="domain" description="ACT" evidence="3">
    <location>
        <begin position="111"/>
        <end position="187"/>
    </location>
</feature>
<proteinExistence type="predicted"/>
<reference evidence="5" key="1">
    <citation type="journal article" date="2019" name="Int. J. Syst. Evol. Microbiol.">
        <title>The Global Catalogue of Microorganisms (GCM) 10K type strain sequencing project: providing services to taxonomists for standard genome sequencing and annotation.</title>
        <authorList>
            <consortium name="The Broad Institute Genomics Platform"/>
            <consortium name="The Broad Institute Genome Sequencing Center for Infectious Disease"/>
            <person name="Wu L."/>
            <person name="Ma J."/>
        </authorList>
    </citation>
    <scope>NUCLEOTIDE SEQUENCE [LARGE SCALE GENOMIC DNA]</scope>
    <source>
        <strain evidence="5">JCM 30742</strain>
    </source>
</reference>
<keyword evidence="5" id="KW-1185">Reference proteome</keyword>
<dbReference type="EMBL" id="BAABEO010000020">
    <property type="protein sequence ID" value="GAA3691350.1"/>
    <property type="molecule type" value="Genomic_DNA"/>
</dbReference>
<dbReference type="PROSITE" id="PS51671">
    <property type="entry name" value="ACT"/>
    <property type="match status" value="1"/>
</dbReference>
<evidence type="ECO:0000256" key="1">
    <source>
        <dbReference type="SAM" id="MobiDB-lite"/>
    </source>
</evidence>